<keyword evidence="4" id="KW-0904">Protein phosphatase</keyword>
<evidence type="ECO:0000256" key="4">
    <source>
        <dbReference type="ARBA" id="ARBA00022912"/>
    </source>
</evidence>
<dbReference type="InterPro" id="IPR016130">
    <property type="entry name" value="Tyr_Pase_AS"/>
</dbReference>
<dbReference type="InterPro" id="IPR000387">
    <property type="entry name" value="Tyr_Pase_dom"/>
</dbReference>
<feature type="region of interest" description="Disordered" evidence="5">
    <location>
        <begin position="434"/>
        <end position="511"/>
    </location>
</feature>
<keyword evidence="3" id="KW-0378">Hydrolase</keyword>
<feature type="compositionally biased region" description="Polar residues" evidence="5">
    <location>
        <begin position="471"/>
        <end position="485"/>
    </location>
</feature>
<dbReference type="EC" id="3.1.3.48" evidence="2"/>
<gene>
    <name evidence="8" type="ordered locus">Ecym_3294</name>
</gene>
<feature type="domain" description="Tyrosine specific protein phosphatases" evidence="7">
    <location>
        <begin position="315"/>
        <end position="367"/>
    </location>
</feature>
<dbReference type="OrthoDB" id="426001at2759"/>
<dbReference type="STRING" id="931890.G8JRL8"/>
<dbReference type="HOGENOM" id="CLU_036115_0_0_1"/>
<dbReference type="GO" id="GO:0008330">
    <property type="term" value="F:protein tyrosine/threonine phosphatase activity"/>
    <property type="evidence" value="ECO:0007669"/>
    <property type="project" value="TreeGrafter"/>
</dbReference>
<name>G8JRL8_ERECY</name>
<dbReference type="GO" id="GO:0005634">
    <property type="term" value="C:nucleus"/>
    <property type="evidence" value="ECO:0007669"/>
    <property type="project" value="TreeGrafter"/>
</dbReference>
<dbReference type="FunCoup" id="G8JRL8">
    <property type="interactions" value="118"/>
</dbReference>
<protein>
    <recommendedName>
        <fullName evidence="2">protein-tyrosine-phosphatase</fullName>
        <ecNumber evidence="2">3.1.3.48</ecNumber>
    </recommendedName>
</protein>
<dbReference type="GO" id="GO:0005829">
    <property type="term" value="C:cytosol"/>
    <property type="evidence" value="ECO:0007669"/>
    <property type="project" value="TreeGrafter"/>
</dbReference>
<dbReference type="PROSITE" id="PS50054">
    <property type="entry name" value="TYR_PHOSPHATASE_DUAL"/>
    <property type="match status" value="1"/>
</dbReference>
<dbReference type="GO" id="GO:0033550">
    <property type="term" value="F:MAP kinase tyrosine phosphatase activity"/>
    <property type="evidence" value="ECO:0007669"/>
    <property type="project" value="TreeGrafter"/>
</dbReference>
<dbReference type="GO" id="GO:0017017">
    <property type="term" value="F:MAP kinase tyrosine/serine/threonine phosphatase activity"/>
    <property type="evidence" value="ECO:0007669"/>
    <property type="project" value="TreeGrafter"/>
</dbReference>
<feature type="compositionally biased region" description="Low complexity" evidence="5">
    <location>
        <begin position="487"/>
        <end position="510"/>
    </location>
</feature>
<dbReference type="eggNOG" id="KOG1716">
    <property type="taxonomic scope" value="Eukaryota"/>
</dbReference>
<dbReference type="EMBL" id="CP002499">
    <property type="protein sequence ID" value="AET38787.1"/>
    <property type="molecule type" value="Genomic_DNA"/>
</dbReference>
<dbReference type="InterPro" id="IPR029021">
    <property type="entry name" value="Prot-tyrosine_phosphatase-like"/>
</dbReference>
<dbReference type="Gene3D" id="3.90.190.10">
    <property type="entry name" value="Protein tyrosine phosphatase superfamily"/>
    <property type="match status" value="1"/>
</dbReference>
<feature type="domain" description="Tyrosine-protein phosphatase" evidence="6">
    <location>
        <begin position="251"/>
        <end position="391"/>
    </location>
</feature>
<evidence type="ECO:0000256" key="1">
    <source>
        <dbReference type="ARBA" id="ARBA00008601"/>
    </source>
</evidence>
<dbReference type="OMA" id="HTSKICG"/>
<evidence type="ECO:0000313" key="8">
    <source>
        <dbReference type="EMBL" id="AET38787.1"/>
    </source>
</evidence>
<dbReference type="PROSITE" id="PS50056">
    <property type="entry name" value="TYR_PHOSPHATASE_2"/>
    <property type="match status" value="1"/>
</dbReference>
<dbReference type="PANTHER" id="PTHR10159:SF519">
    <property type="entry name" value="DUAL SPECIFICITY PROTEIN PHOSPHATASE MPK3"/>
    <property type="match status" value="1"/>
</dbReference>
<evidence type="ECO:0000256" key="2">
    <source>
        <dbReference type="ARBA" id="ARBA00013064"/>
    </source>
</evidence>
<dbReference type="GO" id="GO:0043409">
    <property type="term" value="P:negative regulation of MAPK cascade"/>
    <property type="evidence" value="ECO:0007669"/>
    <property type="project" value="TreeGrafter"/>
</dbReference>
<feature type="region of interest" description="Disordered" evidence="5">
    <location>
        <begin position="1"/>
        <end position="31"/>
    </location>
</feature>
<feature type="compositionally biased region" description="Basic and acidic residues" evidence="5">
    <location>
        <begin position="434"/>
        <end position="446"/>
    </location>
</feature>
<dbReference type="CDD" id="cd14521">
    <property type="entry name" value="DSP_fungal_SDP1-like"/>
    <property type="match status" value="1"/>
</dbReference>
<dbReference type="Proteomes" id="UP000006790">
    <property type="component" value="Chromosome 3"/>
</dbReference>
<dbReference type="InterPro" id="IPR020422">
    <property type="entry name" value="TYR_PHOSPHATASE_DUAL_dom"/>
</dbReference>
<sequence length="544" mass="60135">MGGSLLDLKSRSPKSLQNKNTKKLSLKINNESSSSNKVVMIESLERSQQQQQQQQQQKQASYGNFPLLKTRSDAQIYTLPSFSGGASVPALKGSARRSLLQSNENGGLYHHGQPLRLTVEITSFKRPVPRIGSEKVRCKSLPTLSLKSRDAVSGRGSISDGMCSPRTFKAVNTVASTNADPVTATRSWVFQRNGTPVDTNPINNVYNHEDAAELCDDDDDDDDDYDIENYSFSSSMHSYTYVFDGNVYPGDPLCVVEPGIFLYSEPTLEQVLEFDLVINVAKEINNLRSQLPDNSTTEYHQFRWSHTSKICGNLEELTKLMHDAVLQNKKVLVHCQCGVSRSASLIVAYIMRYRKMSLNDAYNHLKNIAKDISPNMNLIFQLMEWGECLKGNESQANNRGDSSSCRQLVGDVHDHGLANIEQRVDNANTATHVDHECSISPRDHQKPSLSSPNGSSVISAEATPRTPKDFINTSIPTSFAGNMSGNLPPGTLGSTTSTTPETTAPSTNSTENDRLTLKKDLCMQYSLVLDAYPQPPSDIVEENW</sequence>
<evidence type="ECO:0000259" key="7">
    <source>
        <dbReference type="PROSITE" id="PS50056"/>
    </source>
</evidence>
<dbReference type="PROSITE" id="PS00383">
    <property type="entry name" value="TYR_PHOSPHATASE_1"/>
    <property type="match status" value="1"/>
</dbReference>
<evidence type="ECO:0000313" key="9">
    <source>
        <dbReference type="Proteomes" id="UP000006790"/>
    </source>
</evidence>
<dbReference type="FunFam" id="3.90.190.10:FF:000094">
    <property type="entry name" value="Probable tyrosine-protein phosphatase"/>
    <property type="match status" value="1"/>
</dbReference>
<accession>G8JRL8</accession>
<dbReference type="KEGG" id="erc:Ecym_3294"/>
<reference evidence="9" key="1">
    <citation type="journal article" date="2012" name="G3 (Bethesda)">
        <title>Pichia sorbitophila, an interspecies yeast hybrid reveals early steps of genome resolution following polyploidization.</title>
        <authorList>
            <person name="Leh Louis V."/>
            <person name="Despons L."/>
            <person name="Friedrich A."/>
            <person name="Martin T."/>
            <person name="Durrens P."/>
            <person name="Casaregola S."/>
            <person name="Neuveglise C."/>
            <person name="Fairhead C."/>
            <person name="Marck C."/>
            <person name="Cruz J.A."/>
            <person name="Straub M.L."/>
            <person name="Kugler V."/>
            <person name="Sacerdot C."/>
            <person name="Uzunov Z."/>
            <person name="Thierry A."/>
            <person name="Weiss S."/>
            <person name="Bleykasten C."/>
            <person name="De Montigny J."/>
            <person name="Jacques N."/>
            <person name="Jung P."/>
            <person name="Lemaire M."/>
            <person name="Mallet S."/>
            <person name="Morel G."/>
            <person name="Richard G.F."/>
            <person name="Sarkar A."/>
            <person name="Savel G."/>
            <person name="Schacherer J."/>
            <person name="Seret M.L."/>
            <person name="Talla E."/>
            <person name="Samson G."/>
            <person name="Jubin C."/>
            <person name="Poulain J."/>
            <person name="Vacherie B."/>
            <person name="Barbe V."/>
            <person name="Pelletier E."/>
            <person name="Sherman D.J."/>
            <person name="Westhof E."/>
            <person name="Weissenbach J."/>
            <person name="Baret P.V."/>
            <person name="Wincker P."/>
            <person name="Gaillardin C."/>
            <person name="Dujon B."/>
            <person name="Souciet J.L."/>
        </authorList>
    </citation>
    <scope>NUCLEOTIDE SEQUENCE [LARGE SCALE GENOMIC DNA]</scope>
    <source>
        <strain evidence="9">CBS 270.75 / DBVPG 7215 / KCTC 17166 / NRRL Y-17582</strain>
    </source>
</reference>
<evidence type="ECO:0000259" key="6">
    <source>
        <dbReference type="PROSITE" id="PS50054"/>
    </source>
</evidence>
<feature type="compositionally biased region" description="Polar residues" evidence="5">
    <location>
        <begin position="447"/>
        <end position="458"/>
    </location>
</feature>
<dbReference type="SUPFAM" id="SSF52799">
    <property type="entry name" value="(Phosphotyrosine protein) phosphatases II"/>
    <property type="match status" value="1"/>
</dbReference>
<dbReference type="Pfam" id="PF00782">
    <property type="entry name" value="DSPc"/>
    <property type="match status" value="1"/>
</dbReference>
<dbReference type="PANTHER" id="PTHR10159">
    <property type="entry name" value="DUAL SPECIFICITY PROTEIN PHOSPHATASE"/>
    <property type="match status" value="1"/>
</dbReference>
<dbReference type="InterPro" id="IPR000340">
    <property type="entry name" value="Dual-sp_phosphatase_cat-dom"/>
</dbReference>
<dbReference type="InParanoid" id="G8JRL8"/>
<dbReference type="GeneID" id="11470980"/>
<dbReference type="AlphaFoldDB" id="G8JRL8"/>
<keyword evidence="9" id="KW-1185">Reference proteome</keyword>
<proteinExistence type="inferred from homology"/>
<organism evidence="8 9">
    <name type="scientific">Eremothecium cymbalariae (strain CBS 270.75 / DBVPG 7215 / KCTC 17166 / NRRL Y-17582)</name>
    <name type="common">Yeast</name>
    <dbReference type="NCBI Taxonomy" id="931890"/>
    <lineage>
        <taxon>Eukaryota</taxon>
        <taxon>Fungi</taxon>
        <taxon>Dikarya</taxon>
        <taxon>Ascomycota</taxon>
        <taxon>Saccharomycotina</taxon>
        <taxon>Saccharomycetes</taxon>
        <taxon>Saccharomycetales</taxon>
        <taxon>Saccharomycetaceae</taxon>
        <taxon>Eremothecium</taxon>
    </lineage>
</organism>
<evidence type="ECO:0000256" key="3">
    <source>
        <dbReference type="ARBA" id="ARBA00022801"/>
    </source>
</evidence>
<evidence type="ECO:0000256" key="5">
    <source>
        <dbReference type="SAM" id="MobiDB-lite"/>
    </source>
</evidence>
<dbReference type="SMART" id="SM00195">
    <property type="entry name" value="DSPc"/>
    <property type="match status" value="1"/>
</dbReference>
<comment type="similarity">
    <text evidence="1">Belongs to the protein-tyrosine phosphatase family. Non-receptor class dual specificity subfamily.</text>
</comment>
<dbReference type="RefSeq" id="XP_003645604.1">
    <property type="nucleotide sequence ID" value="XM_003645556.1"/>
</dbReference>